<dbReference type="Gene3D" id="1.10.510.10">
    <property type="entry name" value="Transferase(Phosphotransferase) domain 1"/>
    <property type="match status" value="1"/>
</dbReference>
<dbReference type="InterPro" id="IPR006211">
    <property type="entry name" value="Furin-like_Cys-rich_dom"/>
</dbReference>
<keyword evidence="12 20" id="KW-0067">ATP-binding</keyword>
<dbReference type="InterPro" id="IPR050122">
    <property type="entry name" value="RTK"/>
</dbReference>
<comment type="catalytic activity">
    <reaction evidence="19">
        <text>L-tyrosyl-[protein] + ATP = O-phospho-L-tyrosyl-[protein] + ADP + H(+)</text>
        <dbReference type="Rhea" id="RHEA:10596"/>
        <dbReference type="Rhea" id="RHEA-COMP:10136"/>
        <dbReference type="Rhea" id="RHEA-COMP:20101"/>
        <dbReference type="ChEBI" id="CHEBI:15378"/>
        <dbReference type="ChEBI" id="CHEBI:30616"/>
        <dbReference type="ChEBI" id="CHEBI:46858"/>
        <dbReference type="ChEBI" id="CHEBI:61978"/>
        <dbReference type="ChEBI" id="CHEBI:456216"/>
        <dbReference type="EC" id="2.7.10.1"/>
    </reaction>
</comment>
<dbReference type="InterPro" id="IPR001245">
    <property type="entry name" value="Ser-Thr/Tyr_kinase_cat_dom"/>
</dbReference>
<evidence type="ECO:0000256" key="17">
    <source>
        <dbReference type="ARBA" id="ARBA00023180"/>
    </source>
</evidence>
<evidence type="ECO:0000256" key="12">
    <source>
        <dbReference type="ARBA" id="ARBA00022840"/>
    </source>
</evidence>
<dbReference type="Pfam" id="PF01030">
    <property type="entry name" value="Recep_L_domain"/>
    <property type="match status" value="2"/>
</dbReference>
<dbReference type="GO" id="GO:0046872">
    <property type="term" value="F:metal ion binding"/>
    <property type="evidence" value="ECO:0007669"/>
    <property type="project" value="UniProtKB-KW"/>
</dbReference>
<dbReference type="InterPro" id="IPR000719">
    <property type="entry name" value="Prot_kinase_dom"/>
</dbReference>
<dbReference type="CDD" id="cd00192">
    <property type="entry name" value="PTKc"/>
    <property type="match status" value="1"/>
</dbReference>
<feature type="transmembrane region" description="Helical" evidence="21">
    <location>
        <begin position="963"/>
        <end position="989"/>
    </location>
</feature>
<dbReference type="Proteomes" id="UP000663879">
    <property type="component" value="Unassembled WGS sequence"/>
</dbReference>
<feature type="signal peptide" evidence="22">
    <location>
        <begin position="1"/>
        <end position="20"/>
    </location>
</feature>
<evidence type="ECO:0000256" key="3">
    <source>
        <dbReference type="ARBA" id="ARBA00022553"/>
    </source>
</evidence>
<evidence type="ECO:0000256" key="7">
    <source>
        <dbReference type="ARBA" id="ARBA00022723"/>
    </source>
</evidence>
<dbReference type="PROSITE" id="PS00107">
    <property type="entry name" value="PROTEIN_KINASE_ATP"/>
    <property type="match status" value="1"/>
</dbReference>
<keyword evidence="10 20" id="KW-0547">Nucleotide-binding</keyword>
<evidence type="ECO:0000256" key="4">
    <source>
        <dbReference type="ARBA" id="ARBA00022679"/>
    </source>
</evidence>
<keyword evidence="3" id="KW-0597">Phosphoprotein</keyword>
<protein>
    <recommendedName>
        <fullName evidence="2">receptor protein-tyrosine kinase</fullName>
        <ecNumber evidence="2">2.7.10.1</ecNumber>
    </recommendedName>
</protein>
<evidence type="ECO:0000256" key="20">
    <source>
        <dbReference type="PROSITE-ProRule" id="PRU10141"/>
    </source>
</evidence>
<dbReference type="SMART" id="SM00219">
    <property type="entry name" value="TyrKc"/>
    <property type="match status" value="1"/>
</dbReference>
<keyword evidence="7" id="KW-0479">Metal-binding</keyword>
<evidence type="ECO:0000256" key="15">
    <source>
        <dbReference type="ARBA" id="ARBA00023137"/>
    </source>
</evidence>
<evidence type="ECO:0000256" key="18">
    <source>
        <dbReference type="ARBA" id="ARBA00023211"/>
    </source>
</evidence>
<dbReference type="Gene3D" id="3.30.200.20">
    <property type="entry name" value="Phosphorylase Kinase, domain 1"/>
    <property type="match status" value="1"/>
</dbReference>
<dbReference type="SUPFAM" id="SSF52058">
    <property type="entry name" value="L domain-like"/>
    <property type="match status" value="2"/>
</dbReference>
<proteinExistence type="predicted"/>
<keyword evidence="17" id="KW-0325">Glycoprotein</keyword>
<dbReference type="GO" id="GO:0043235">
    <property type="term" value="C:receptor complex"/>
    <property type="evidence" value="ECO:0007669"/>
    <property type="project" value="TreeGrafter"/>
</dbReference>
<dbReference type="FunFam" id="1.10.510.10:FF:000554">
    <property type="entry name" value="Predicted protein"/>
    <property type="match status" value="1"/>
</dbReference>
<dbReference type="PANTHER" id="PTHR24416">
    <property type="entry name" value="TYROSINE-PROTEIN KINASE RECEPTOR"/>
    <property type="match status" value="1"/>
</dbReference>
<organism evidence="25 26">
    <name type="scientific">Brachionus calyciflorus</name>
    <dbReference type="NCBI Taxonomy" id="104777"/>
    <lineage>
        <taxon>Eukaryota</taxon>
        <taxon>Metazoa</taxon>
        <taxon>Spiralia</taxon>
        <taxon>Gnathifera</taxon>
        <taxon>Rotifera</taxon>
        <taxon>Eurotatoria</taxon>
        <taxon>Monogononta</taxon>
        <taxon>Pseudotrocha</taxon>
        <taxon>Ploima</taxon>
        <taxon>Brachionidae</taxon>
        <taxon>Brachionus</taxon>
    </lineage>
</organism>
<keyword evidence="5" id="KW-0165">Cleavage on pair of basic residues</keyword>
<evidence type="ECO:0000259" key="23">
    <source>
        <dbReference type="PROSITE" id="PS50011"/>
    </source>
</evidence>
<comment type="subcellular location">
    <subcellularLocation>
        <location evidence="1">Membrane</location>
        <topology evidence="1">Single-pass type I membrane protein</topology>
    </subcellularLocation>
</comment>
<dbReference type="OrthoDB" id="5809444at2759"/>
<dbReference type="InterPro" id="IPR036941">
    <property type="entry name" value="Rcpt_L-dom_sf"/>
</dbReference>
<evidence type="ECO:0000256" key="14">
    <source>
        <dbReference type="ARBA" id="ARBA00023136"/>
    </source>
</evidence>
<name>A0A813YL85_9BILA</name>
<evidence type="ECO:0000256" key="11">
    <source>
        <dbReference type="ARBA" id="ARBA00022777"/>
    </source>
</evidence>
<dbReference type="PRINTS" id="PR00109">
    <property type="entry name" value="TYRKINASE"/>
</dbReference>
<evidence type="ECO:0000256" key="10">
    <source>
        <dbReference type="ARBA" id="ARBA00022741"/>
    </source>
</evidence>
<dbReference type="PANTHER" id="PTHR24416:SF525">
    <property type="entry name" value="INSULIN-LIKE RECEPTOR"/>
    <property type="match status" value="1"/>
</dbReference>
<evidence type="ECO:0000256" key="21">
    <source>
        <dbReference type="SAM" id="Phobius"/>
    </source>
</evidence>
<keyword evidence="8 22" id="KW-0732">Signal</keyword>
<sequence>MHFALVILILLEILIQKTDARFTVCSSINIQGPISVNKLSKVQNCSIVVGHIRLMNTQFHDLNQSTSIFPNLIEITDYLLIFQIQNINNLEILFPKLSIIRGHNLFKNNALIIFLTNSLLKLSLKSLVQINKGSVLISRLYHACYINTIDWSYILKNNTKPIINLNNNECFSNCFNCWSENSVQLKCPTKCENNCNLKNTSQCCPDSLCSYCQNSTCLSCSNFRDLTNKNGKCVLNCAENSLIYENSLCIKLEDCSIETKSLVKNYNIIENRACVKECPVGYKLEYKVKKINEKLIKFRECVRCDDQICKKDCSISSFHLRKNSDLDKVKNCHKVKSLIIELEVDLGSSFLAEYLKYLEEIEDFLIITRNSYLTSLKFLKRLRKIHGKSLFENKYSIFVHTNPKLRDLWPEIENKKFQISYGSVKFFENPDLCFQIIENFLLNSNLSNIHESDVSFNFNGYRRLTCSNRTIELKFELKRNFIKVLWNVTISDLRRLKGFNIFYKQVAENYLEYDISDSFDQSDWMHLYVEFNEKNSKDFVSIEIENLEAFTKYAIYVKADLMINSNWLINSKYSTQFDRIISAINYVQTLPSQPGKIEKIEHEPLTSDKIILKWKPPKKPNGIIEFYFIAYTILEETGSFKFGTDNCDLDPNVIMTKKLENQEEKKSEQVDNKVDHKNTKCDTITNSEPKKSQIEIEQDEIISIEDEIYNLAFRPSKNFDTLPKYKTKIKQNNSIFQSSNLIVTSTKPIVETDQKIDELIKENFNLEEKLLFMVKKDLFVFENTNLLTTLKTNNQSLNTTLNGLKSFARYMVSIIGCQNFSNDLKNSLKQTKSLDNVKYFSIEQYCSKSSIYTFRSLPNESFDRIPEVYLYSEKSIYYFKWSKPVRPNGFIFKYNLKFIDAKSNKTYGPICHSSLDNLKVGLNQFLLTEGRLYLISVQAVSTAGYGPWSTQIVKYKVPSLSEYYLILTVQVIAVVFGALLLFVVLLLVFKKYNKSKEKGYFSIKSHYYYFRPDEWEIKRENLIIGERIGSGCFAEVHKGQLLDVKTNQKVDCAIKFCGSDHQSRQRLLKEANMMKSINATHIVRLLGVISRENPAYLILEYMDNGDLKEYLKTFRSNENKSEISTERFYRIAAEIADGMLWLSEHKYIHRDLAARNCLISKDNVIKIADLGLSKDIYQNPVYREKCKSLLPIRWMSPESLLDGSSTTKSDVWSYGVVIWEMVTYGENPYSGKDNEDVIRFVKNGGRLQLPDNAPFKLYSIFSKCMITEDFKRINFKDILDILDPDLTSDFKQASYYHTDFRKKPSKRKHSECKQINEDRKIEVVIAEPCADGIDNYM</sequence>
<evidence type="ECO:0000313" key="26">
    <source>
        <dbReference type="Proteomes" id="UP000663879"/>
    </source>
</evidence>
<dbReference type="GO" id="GO:0007169">
    <property type="term" value="P:cell surface receptor protein tyrosine kinase signaling pathway"/>
    <property type="evidence" value="ECO:0007669"/>
    <property type="project" value="TreeGrafter"/>
</dbReference>
<evidence type="ECO:0000256" key="19">
    <source>
        <dbReference type="ARBA" id="ARBA00051243"/>
    </source>
</evidence>
<keyword evidence="26" id="KW-1185">Reference proteome</keyword>
<reference evidence="25" key="1">
    <citation type="submission" date="2021-02" db="EMBL/GenBank/DDBJ databases">
        <authorList>
            <person name="Nowell W R."/>
        </authorList>
    </citation>
    <scope>NUCLEOTIDE SEQUENCE</scope>
    <source>
        <strain evidence="25">Ploen Becks lab</strain>
    </source>
</reference>
<dbReference type="PROSITE" id="PS00109">
    <property type="entry name" value="PROTEIN_KINASE_TYR"/>
    <property type="match status" value="1"/>
</dbReference>
<dbReference type="Pfam" id="PF07714">
    <property type="entry name" value="PK_Tyr_Ser-Thr"/>
    <property type="match status" value="1"/>
</dbReference>
<dbReference type="InterPro" id="IPR003961">
    <property type="entry name" value="FN3_dom"/>
</dbReference>
<dbReference type="Gene3D" id="2.60.40.10">
    <property type="entry name" value="Immunoglobulins"/>
    <property type="match status" value="3"/>
</dbReference>
<evidence type="ECO:0000256" key="6">
    <source>
        <dbReference type="ARBA" id="ARBA00022692"/>
    </source>
</evidence>
<comment type="caution">
    <text evidence="25">The sequence shown here is derived from an EMBL/GenBank/DDBJ whole genome shotgun (WGS) entry which is preliminary data.</text>
</comment>
<dbReference type="GO" id="GO:0005886">
    <property type="term" value="C:plasma membrane"/>
    <property type="evidence" value="ECO:0007669"/>
    <property type="project" value="TreeGrafter"/>
</dbReference>
<evidence type="ECO:0000256" key="13">
    <source>
        <dbReference type="ARBA" id="ARBA00022989"/>
    </source>
</evidence>
<dbReference type="GO" id="GO:0005524">
    <property type="term" value="F:ATP binding"/>
    <property type="evidence" value="ECO:0007669"/>
    <property type="project" value="UniProtKB-UniRule"/>
</dbReference>
<dbReference type="GO" id="GO:0004714">
    <property type="term" value="F:transmembrane receptor protein tyrosine kinase activity"/>
    <property type="evidence" value="ECO:0007669"/>
    <property type="project" value="UniProtKB-EC"/>
</dbReference>
<evidence type="ECO:0000259" key="24">
    <source>
        <dbReference type="PROSITE" id="PS50853"/>
    </source>
</evidence>
<evidence type="ECO:0000256" key="22">
    <source>
        <dbReference type="SAM" id="SignalP"/>
    </source>
</evidence>
<dbReference type="InterPro" id="IPR020635">
    <property type="entry name" value="Tyr_kinase_cat_dom"/>
</dbReference>
<dbReference type="InterPro" id="IPR008266">
    <property type="entry name" value="Tyr_kinase_AS"/>
</dbReference>
<dbReference type="PROSITE" id="PS50853">
    <property type="entry name" value="FN3"/>
    <property type="match status" value="1"/>
</dbReference>
<gene>
    <name evidence="25" type="ORF">OXX778_LOCUS10649</name>
</gene>
<keyword evidence="16" id="KW-0675">Receptor</keyword>
<keyword evidence="14 21" id="KW-0472">Membrane</keyword>
<dbReference type="SUPFAM" id="SSF49265">
    <property type="entry name" value="Fibronectin type III"/>
    <property type="match status" value="2"/>
</dbReference>
<keyword evidence="6 21" id="KW-0812">Transmembrane</keyword>
<keyword evidence="13 21" id="KW-1133">Transmembrane helix</keyword>
<feature type="domain" description="Protein kinase" evidence="23">
    <location>
        <begin position="1022"/>
        <end position="1286"/>
    </location>
</feature>
<evidence type="ECO:0000313" key="25">
    <source>
        <dbReference type="EMBL" id="CAF0885729.1"/>
    </source>
</evidence>
<dbReference type="InterPro" id="IPR013783">
    <property type="entry name" value="Ig-like_fold"/>
</dbReference>
<dbReference type="EC" id="2.7.10.1" evidence="2"/>
<dbReference type="InterPro" id="IPR017441">
    <property type="entry name" value="Protein_kinase_ATP_BS"/>
</dbReference>
<dbReference type="Gene3D" id="3.80.20.20">
    <property type="entry name" value="Receptor L-domain"/>
    <property type="match status" value="2"/>
</dbReference>
<evidence type="ECO:0000256" key="9">
    <source>
        <dbReference type="ARBA" id="ARBA00022737"/>
    </source>
</evidence>
<evidence type="ECO:0000256" key="5">
    <source>
        <dbReference type="ARBA" id="ARBA00022685"/>
    </source>
</evidence>
<accession>A0A813YL85</accession>
<dbReference type="InterPro" id="IPR036116">
    <property type="entry name" value="FN3_sf"/>
</dbReference>
<dbReference type="InterPro" id="IPR000494">
    <property type="entry name" value="Rcpt_L-dom"/>
</dbReference>
<feature type="chain" id="PRO_5032756676" description="receptor protein-tyrosine kinase" evidence="22">
    <location>
        <begin position="21"/>
        <end position="1337"/>
    </location>
</feature>
<dbReference type="InterPro" id="IPR011009">
    <property type="entry name" value="Kinase-like_dom_sf"/>
</dbReference>
<dbReference type="PROSITE" id="PS50011">
    <property type="entry name" value="PROTEIN_KINASE_DOM"/>
    <property type="match status" value="1"/>
</dbReference>
<evidence type="ECO:0000256" key="2">
    <source>
        <dbReference type="ARBA" id="ARBA00011902"/>
    </source>
</evidence>
<keyword evidence="9" id="KW-0677">Repeat</keyword>
<keyword evidence="18" id="KW-0464">Manganese</keyword>
<keyword evidence="15" id="KW-0829">Tyrosine-protein kinase</keyword>
<dbReference type="EMBL" id="CAJNOC010001713">
    <property type="protein sequence ID" value="CAF0885729.1"/>
    <property type="molecule type" value="Genomic_DNA"/>
</dbReference>
<keyword evidence="4" id="KW-0808">Transferase</keyword>
<feature type="binding site" evidence="20">
    <location>
        <position position="1055"/>
    </location>
    <ligand>
        <name>ATP</name>
        <dbReference type="ChEBI" id="CHEBI:30616"/>
    </ligand>
</feature>
<evidence type="ECO:0000256" key="8">
    <source>
        <dbReference type="ARBA" id="ARBA00022729"/>
    </source>
</evidence>
<evidence type="ECO:0000256" key="16">
    <source>
        <dbReference type="ARBA" id="ARBA00023170"/>
    </source>
</evidence>
<keyword evidence="11" id="KW-0418">Kinase</keyword>
<evidence type="ECO:0000256" key="1">
    <source>
        <dbReference type="ARBA" id="ARBA00004479"/>
    </source>
</evidence>
<feature type="domain" description="Fibronectin type-III" evidence="24">
    <location>
        <begin position="862"/>
        <end position="960"/>
    </location>
</feature>
<dbReference type="CDD" id="cd00063">
    <property type="entry name" value="FN3"/>
    <property type="match status" value="2"/>
</dbReference>
<dbReference type="Pfam" id="PF00757">
    <property type="entry name" value="Furin-like"/>
    <property type="match status" value="1"/>
</dbReference>
<dbReference type="SUPFAM" id="SSF56112">
    <property type="entry name" value="Protein kinase-like (PK-like)"/>
    <property type="match status" value="1"/>
</dbReference>